<accession>A0AA88L688</accession>
<proteinExistence type="predicted"/>
<organism evidence="1 2">
    <name type="scientific">Artemia franciscana</name>
    <name type="common">Brine shrimp</name>
    <name type="synonym">Artemia sanfranciscana</name>
    <dbReference type="NCBI Taxonomy" id="6661"/>
    <lineage>
        <taxon>Eukaryota</taxon>
        <taxon>Metazoa</taxon>
        <taxon>Ecdysozoa</taxon>
        <taxon>Arthropoda</taxon>
        <taxon>Crustacea</taxon>
        <taxon>Branchiopoda</taxon>
        <taxon>Anostraca</taxon>
        <taxon>Artemiidae</taxon>
        <taxon>Artemia</taxon>
    </lineage>
</organism>
<evidence type="ECO:0000313" key="2">
    <source>
        <dbReference type="Proteomes" id="UP001187531"/>
    </source>
</evidence>
<protein>
    <submittedName>
        <fullName evidence="1">Uncharacterized protein</fullName>
    </submittedName>
</protein>
<comment type="caution">
    <text evidence="1">The sequence shown here is derived from an EMBL/GenBank/DDBJ whole genome shotgun (WGS) entry which is preliminary data.</text>
</comment>
<keyword evidence="2" id="KW-1185">Reference proteome</keyword>
<dbReference type="EMBL" id="JAVRJZ010000007">
    <property type="protein sequence ID" value="KAK2720028.1"/>
    <property type="molecule type" value="Genomic_DNA"/>
</dbReference>
<gene>
    <name evidence="1" type="ORF">QYM36_004067</name>
</gene>
<name>A0AA88L688_ARTSF</name>
<sequence length="183" mass="20555">MLLAMVAATETELKQLKISITLLLEYCSFRNVQIMIRGLFNTHKNELLTLDFYFYIHLSRMISLQTKPIILFLAVTAVATRANIFLDSSINSPSDRLWNVLALVQTITTEVIAKTLCYSVVPTDIFAVIQAFTPITTTIKVTISTIENPGNCRKRRWAFENAIDGRLFGPNDIIATSANANPR</sequence>
<dbReference type="Proteomes" id="UP001187531">
    <property type="component" value="Unassembled WGS sequence"/>
</dbReference>
<evidence type="ECO:0000313" key="1">
    <source>
        <dbReference type="EMBL" id="KAK2720028.1"/>
    </source>
</evidence>
<reference evidence="1" key="1">
    <citation type="submission" date="2023-07" db="EMBL/GenBank/DDBJ databases">
        <title>Chromosome-level genome assembly of Artemia franciscana.</title>
        <authorList>
            <person name="Jo E."/>
        </authorList>
    </citation>
    <scope>NUCLEOTIDE SEQUENCE</scope>
    <source>
        <tissue evidence="1">Whole body</tissue>
    </source>
</reference>
<dbReference type="AlphaFoldDB" id="A0AA88L688"/>